<dbReference type="InterPro" id="IPR046528">
    <property type="entry name" value="DUF6593"/>
</dbReference>
<reference evidence="3 4" key="1">
    <citation type="submission" date="2016-03" db="EMBL/GenBank/DDBJ databases">
        <title>Comparative genomics of the ectomycorrhizal sister species Rhizopogon vinicolor and Rhizopogon vesiculosus (Basidiomycota: Boletales) reveals a divergence of the mating type B locus.</title>
        <authorList>
            <person name="Mujic A.B."/>
            <person name="Kuo A."/>
            <person name="Tritt A."/>
            <person name="Lipzen A."/>
            <person name="Chen C."/>
            <person name="Johnson J."/>
            <person name="Sharma A."/>
            <person name="Barry K."/>
            <person name="Grigoriev I.V."/>
            <person name="Spatafora J.W."/>
        </authorList>
    </citation>
    <scope>NUCLEOTIDE SEQUENCE [LARGE SCALE GENOMIC DNA]</scope>
    <source>
        <strain evidence="3 4">AM-OR11-056</strain>
    </source>
</reference>
<evidence type="ECO:0000313" key="3">
    <source>
        <dbReference type="EMBL" id="OJA10459.1"/>
    </source>
</evidence>
<evidence type="ECO:0000313" key="4">
    <source>
        <dbReference type="Proteomes" id="UP000183567"/>
    </source>
</evidence>
<proteinExistence type="predicted"/>
<keyword evidence="4" id="KW-1185">Reference proteome</keyword>
<protein>
    <recommendedName>
        <fullName evidence="2">DUF6593 domain-containing protein</fullName>
    </recommendedName>
</protein>
<feature type="compositionally biased region" description="Polar residues" evidence="1">
    <location>
        <begin position="52"/>
        <end position="61"/>
    </location>
</feature>
<organism evidence="3 4">
    <name type="scientific">Rhizopogon vesiculosus</name>
    <dbReference type="NCBI Taxonomy" id="180088"/>
    <lineage>
        <taxon>Eukaryota</taxon>
        <taxon>Fungi</taxon>
        <taxon>Dikarya</taxon>
        <taxon>Basidiomycota</taxon>
        <taxon>Agaricomycotina</taxon>
        <taxon>Agaricomycetes</taxon>
        <taxon>Agaricomycetidae</taxon>
        <taxon>Boletales</taxon>
        <taxon>Suillineae</taxon>
        <taxon>Rhizopogonaceae</taxon>
        <taxon>Rhizopogon</taxon>
    </lineage>
</organism>
<feature type="region of interest" description="Disordered" evidence="1">
    <location>
        <begin position="52"/>
        <end position="75"/>
    </location>
</feature>
<dbReference type="AlphaFoldDB" id="A0A1J8PRQ3"/>
<dbReference type="Pfam" id="PF20236">
    <property type="entry name" value="DUF6593"/>
    <property type="match status" value="1"/>
</dbReference>
<gene>
    <name evidence="3" type="ORF">AZE42_05719</name>
</gene>
<dbReference type="Proteomes" id="UP000183567">
    <property type="component" value="Unassembled WGS sequence"/>
</dbReference>
<evidence type="ECO:0000256" key="1">
    <source>
        <dbReference type="SAM" id="MobiDB-lite"/>
    </source>
</evidence>
<feature type="domain" description="DUF6593" evidence="2">
    <location>
        <begin position="8"/>
        <end position="255"/>
    </location>
</feature>
<accession>A0A1J8PRQ3</accession>
<evidence type="ECO:0000259" key="2">
    <source>
        <dbReference type="Pfam" id="PF20236"/>
    </source>
</evidence>
<comment type="caution">
    <text evidence="3">The sequence shown here is derived from an EMBL/GenBank/DDBJ whole genome shotgun (WGS) entry which is preliminary data.</text>
</comment>
<dbReference type="OrthoDB" id="3360976at2759"/>
<sequence length="269" mass="31329">MRLYFSTDHVRNSTITNEQGQVLYKVITPFRPFFMKGTSTIWKIRPNTSPLYSTKRTNESNTELEPDEEDSDDPNLAPVAEDIHVIQSDEDEDEEEIILDMQDHFAELAQIEFHKFQTSLIRWLGINKLGRGEISTKEFMPPSGIARRSRTFTGPDDRTYRWHLGMRVCKLYLESDPKNPVAQYHRYSLGLVPGGRSRPGFLDINLPKSNHSHEDTDMHDYTDHELEHSLGNDVISPELMDTIVVTFIYVEKLRRAREKAGKKDLRWNY</sequence>
<dbReference type="EMBL" id="LVVM01005466">
    <property type="protein sequence ID" value="OJA10459.1"/>
    <property type="molecule type" value="Genomic_DNA"/>
</dbReference>
<name>A0A1J8PRQ3_9AGAM</name>
<feature type="compositionally biased region" description="Acidic residues" evidence="1">
    <location>
        <begin position="62"/>
        <end position="73"/>
    </location>
</feature>